<gene>
    <name evidence="3" type="ORF">BG261_10585</name>
</gene>
<evidence type="ECO:0000259" key="2">
    <source>
        <dbReference type="Pfam" id="PF14507"/>
    </source>
</evidence>
<proteinExistence type="predicted"/>
<dbReference type="InterPro" id="IPR032703">
    <property type="entry name" value="CppA_C"/>
</dbReference>
<keyword evidence="4" id="KW-1185">Reference proteome</keyword>
<accession>A0A1E8GPA6</accession>
<dbReference type="OrthoDB" id="2232397at2"/>
<dbReference type="Pfam" id="PF14506">
    <property type="entry name" value="CppA_N"/>
    <property type="match status" value="1"/>
</dbReference>
<dbReference type="Gene3D" id="3.10.180.40">
    <property type="entry name" value="C3-degrading proteinase like domains"/>
    <property type="match status" value="1"/>
</dbReference>
<protein>
    <submittedName>
        <fullName evidence="3">Uncharacterized protein</fullName>
    </submittedName>
</protein>
<evidence type="ECO:0000313" key="3">
    <source>
        <dbReference type="EMBL" id="OFI50081.1"/>
    </source>
</evidence>
<dbReference type="InterPro" id="IPR029068">
    <property type="entry name" value="Glyas_Bleomycin-R_OHBP_Dase"/>
</dbReference>
<comment type="caution">
    <text evidence="3">The sequence shown here is derived from an EMBL/GenBank/DDBJ whole genome shotgun (WGS) entry which is preliminary data.</text>
</comment>
<feature type="domain" description="CppA N-terminal" evidence="1">
    <location>
        <begin position="12"/>
        <end position="133"/>
    </location>
</feature>
<name>A0A1E8GPA6_9LACT</name>
<dbReference type="AlphaFoldDB" id="A0A1E8GPA6"/>
<organism evidence="3 4">
    <name type="scientific">Floricoccus tropicus</name>
    <dbReference type="NCBI Taxonomy" id="1859473"/>
    <lineage>
        <taxon>Bacteria</taxon>
        <taxon>Bacillati</taxon>
        <taxon>Bacillota</taxon>
        <taxon>Bacilli</taxon>
        <taxon>Lactobacillales</taxon>
        <taxon>Streptococcaceae</taxon>
        <taxon>Floricoccus</taxon>
    </lineage>
</organism>
<dbReference type="InterPro" id="IPR032702">
    <property type="entry name" value="CppA_N"/>
</dbReference>
<dbReference type="STRING" id="1859473.BG261_10585"/>
<dbReference type="RefSeq" id="WP_070791757.1">
    <property type="nucleotide sequence ID" value="NZ_MKIR01000004.1"/>
</dbReference>
<dbReference type="Pfam" id="PF14507">
    <property type="entry name" value="CppA_C"/>
    <property type="match status" value="1"/>
</dbReference>
<sequence>MNKIINDINNFIPTVRVNNRDLNIDFYQQFFGFKNLYEENAIVILGGYANKEERLILEESPSMWTRKVSDGVKKLNRLSFKAKQDEILELIKKHDVLQGIKYYKGKNGYAFEATSPENDLILIHSEDNLSNLEQFEVNIKDLGASDINFRGLSEFSVSDVDINVPDIDKAMEFYIKVFGIMPVGNTITLPFVRINFIESNGADLLVDAADTWDLEILELNVPEDFDLKEANERFEAYGYETYVDKPGKILSVKDNSGIETWFQRSKVKS</sequence>
<feature type="domain" description="CppA C-terminal" evidence="2">
    <location>
        <begin position="152"/>
        <end position="262"/>
    </location>
</feature>
<reference evidence="4" key="1">
    <citation type="submission" date="2016-09" db="EMBL/GenBank/DDBJ databases">
        <title>Draft genome sequence of a novel species of the family Streptococcaceae isolated from flowers.</title>
        <authorList>
            <person name="Chuah L.-O."/>
            <person name="Yap K.-P."/>
            <person name="Thong K.L."/>
            <person name="Liong M.T."/>
            <person name="Ahmad R."/>
            <person name="Rusul G."/>
        </authorList>
    </citation>
    <scope>NUCLEOTIDE SEQUENCE [LARGE SCALE GENOMIC DNA]</scope>
    <source>
        <strain evidence="4">DF1</strain>
    </source>
</reference>
<dbReference type="EMBL" id="MKIR01000004">
    <property type="protein sequence ID" value="OFI50081.1"/>
    <property type="molecule type" value="Genomic_DNA"/>
</dbReference>
<dbReference type="Proteomes" id="UP000178622">
    <property type="component" value="Unassembled WGS sequence"/>
</dbReference>
<dbReference type="Gene3D" id="3.10.180.10">
    <property type="entry name" value="2,3-Dihydroxybiphenyl 1,2-Dioxygenase, domain 1"/>
    <property type="match status" value="1"/>
</dbReference>
<evidence type="ECO:0000259" key="1">
    <source>
        <dbReference type="Pfam" id="PF14506"/>
    </source>
</evidence>
<evidence type="ECO:0000313" key="4">
    <source>
        <dbReference type="Proteomes" id="UP000178622"/>
    </source>
</evidence>
<dbReference type="SUPFAM" id="SSF54593">
    <property type="entry name" value="Glyoxalase/Bleomycin resistance protein/Dihydroxybiphenyl dioxygenase"/>
    <property type="match status" value="2"/>
</dbReference>